<dbReference type="InterPro" id="IPR036188">
    <property type="entry name" value="FAD/NAD-bd_sf"/>
</dbReference>
<dbReference type="GO" id="GO:0051539">
    <property type="term" value="F:4 iron, 4 sulfur cluster binding"/>
    <property type="evidence" value="ECO:0007669"/>
    <property type="project" value="UniProtKB-KW"/>
</dbReference>
<dbReference type="PANTHER" id="PTHR43498:SF1">
    <property type="entry name" value="COB--COM HETERODISULFIDE REDUCTASE IRON-SULFUR SUBUNIT A"/>
    <property type="match status" value="1"/>
</dbReference>
<dbReference type="PANTHER" id="PTHR43498">
    <property type="entry name" value="FERREDOXIN:COB-COM HETERODISULFIDE REDUCTASE SUBUNIT A"/>
    <property type="match status" value="1"/>
</dbReference>
<evidence type="ECO:0000256" key="4">
    <source>
        <dbReference type="ARBA" id="ARBA00023004"/>
    </source>
</evidence>
<reference evidence="6" key="1">
    <citation type="journal article" date="2021" name="PeerJ">
        <title>Extensive microbial diversity within the chicken gut microbiome revealed by metagenomics and culture.</title>
        <authorList>
            <person name="Gilroy R."/>
            <person name="Ravi A."/>
            <person name="Getino M."/>
            <person name="Pursley I."/>
            <person name="Horton D.L."/>
            <person name="Alikhan N.F."/>
            <person name="Baker D."/>
            <person name="Gharbi K."/>
            <person name="Hall N."/>
            <person name="Watson M."/>
            <person name="Adriaenssens E.M."/>
            <person name="Foster-Nyarko E."/>
            <person name="Jarju S."/>
            <person name="Secka A."/>
            <person name="Antonio M."/>
            <person name="Oren A."/>
            <person name="Chaudhuri R.R."/>
            <person name="La Ragione R."/>
            <person name="Hildebrand F."/>
            <person name="Pallen M.J."/>
        </authorList>
    </citation>
    <scope>NUCLEOTIDE SEQUENCE</scope>
    <source>
        <strain evidence="6">ChiBcec21-2208</strain>
    </source>
</reference>
<sequence>MKTITWPQAEIPVVAETEVLVVGGGPAGFGAALTAARMGRKTMLIEQNGAVGGVATVGIMSHWTGHQEGGVFAELREKARDCECPEVINPEKLKALMLNMLEDAGVTVQLYTWCSDVIMEGNRLCGVVTESKSGREAILSEITIDSTGDGDVAARAGVPYDKGREDGGMQPMTIMFKIAGVDMDRALFFWGFEDTVALPEGDLQTLCREELPYPAGHVLLYPSSLPGVVTVNMTNAVHADGTDVRDLNRAGRECRNQIPLIVDFLRRHVPGYESCYVCESANAVGVRETRRFHAAYQLNETDIASARLFDDWVVTKSRFFFDLHNVTGAGLDAAGAYKKFQQKSSYTIPRGCFLPEGTDGLLLNGRNIGGTHKAHSSYRVMPICVNMGQAAGVLAALSLEQGCAPGELDMRDVQEKLRIQNVEP</sequence>
<proteinExistence type="predicted"/>
<dbReference type="Gene3D" id="3.50.50.60">
    <property type="entry name" value="FAD/NAD(P)-binding domain"/>
    <property type="match status" value="1"/>
</dbReference>
<dbReference type="Proteomes" id="UP000782880">
    <property type="component" value="Unassembled WGS sequence"/>
</dbReference>
<keyword evidence="2" id="KW-0479">Metal-binding</keyword>
<evidence type="ECO:0000256" key="2">
    <source>
        <dbReference type="ARBA" id="ARBA00022723"/>
    </source>
</evidence>
<reference evidence="6" key="2">
    <citation type="submission" date="2021-09" db="EMBL/GenBank/DDBJ databases">
        <authorList>
            <person name="Gilroy R."/>
        </authorList>
    </citation>
    <scope>NUCLEOTIDE SEQUENCE</scope>
    <source>
        <strain evidence="6">ChiBcec21-2208</strain>
    </source>
</reference>
<dbReference type="InterPro" id="IPR039650">
    <property type="entry name" value="HdrA-like"/>
</dbReference>
<evidence type="ECO:0000256" key="5">
    <source>
        <dbReference type="ARBA" id="ARBA00023014"/>
    </source>
</evidence>
<dbReference type="AlphaFoldDB" id="A0A921IIU1"/>
<organism evidence="6 7">
    <name type="scientific">Subdoligranulum variabile</name>
    <dbReference type="NCBI Taxonomy" id="214851"/>
    <lineage>
        <taxon>Bacteria</taxon>
        <taxon>Bacillati</taxon>
        <taxon>Bacillota</taxon>
        <taxon>Clostridia</taxon>
        <taxon>Eubacteriales</taxon>
        <taxon>Oscillospiraceae</taxon>
        <taxon>Subdoligranulum</taxon>
    </lineage>
</organism>
<evidence type="ECO:0000313" key="6">
    <source>
        <dbReference type="EMBL" id="HJG27438.1"/>
    </source>
</evidence>
<evidence type="ECO:0000256" key="3">
    <source>
        <dbReference type="ARBA" id="ARBA00023002"/>
    </source>
</evidence>
<dbReference type="GO" id="GO:0046872">
    <property type="term" value="F:metal ion binding"/>
    <property type="evidence" value="ECO:0007669"/>
    <property type="project" value="UniProtKB-KW"/>
</dbReference>
<gene>
    <name evidence="6" type="ORF">K8V20_02160</name>
</gene>
<dbReference type="SUPFAM" id="SSF51905">
    <property type="entry name" value="FAD/NAD(P)-binding domain"/>
    <property type="match status" value="1"/>
</dbReference>
<protein>
    <submittedName>
        <fullName evidence="6">FAD-dependent oxidoreductase</fullName>
    </submittedName>
</protein>
<accession>A0A921IIU1</accession>
<comment type="caution">
    <text evidence="6">The sequence shown here is derived from an EMBL/GenBank/DDBJ whole genome shotgun (WGS) entry which is preliminary data.</text>
</comment>
<evidence type="ECO:0000313" key="7">
    <source>
        <dbReference type="Proteomes" id="UP000782880"/>
    </source>
</evidence>
<keyword evidence="5" id="KW-0411">Iron-sulfur</keyword>
<keyword evidence="3" id="KW-0560">Oxidoreductase</keyword>
<dbReference type="EMBL" id="DYVE01000059">
    <property type="protein sequence ID" value="HJG27438.1"/>
    <property type="molecule type" value="Genomic_DNA"/>
</dbReference>
<evidence type="ECO:0000256" key="1">
    <source>
        <dbReference type="ARBA" id="ARBA00022485"/>
    </source>
</evidence>
<dbReference type="GO" id="GO:0016491">
    <property type="term" value="F:oxidoreductase activity"/>
    <property type="evidence" value="ECO:0007669"/>
    <property type="project" value="UniProtKB-KW"/>
</dbReference>
<keyword evidence="4" id="KW-0408">Iron</keyword>
<keyword evidence="1" id="KW-0004">4Fe-4S</keyword>
<name>A0A921IIU1_9FIRM</name>
<dbReference type="Pfam" id="PF12831">
    <property type="entry name" value="FAD_oxidored"/>
    <property type="match status" value="1"/>
</dbReference>